<dbReference type="SUPFAM" id="SSF52172">
    <property type="entry name" value="CheY-like"/>
    <property type="match status" value="1"/>
</dbReference>
<gene>
    <name evidence="6" type="ORF">SAMN05216313_1419</name>
</gene>
<evidence type="ECO:0000313" key="7">
    <source>
        <dbReference type="Proteomes" id="UP000198508"/>
    </source>
</evidence>
<evidence type="ECO:0000313" key="6">
    <source>
        <dbReference type="EMBL" id="SEU16953.1"/>
    </source>
</evidence>
<dbReference type="InterPro" id="IPR046947">
    <property type="entry name" value="LytR-like"/>
</dbReference>
<evidence type="ECO:0000256" key="2">
    <source>
        <dbReference type="ARBA" id="ARBA00024867"/>
    </source>
</evidence>
<dbReference type="RefSeq" id="WP_166434485.1">
    <property type="nucleotide sequence ID" value="NZ_CAJJSN010000008.1"/>
</dbReference>
<evidence type="ECO:0000259" key="5">
    <source>
        <dbReference type="PROSITE" id="PS50930"/>
    </source>
</evidence>
<dbReference type="STRING" id="460384.SAMN05216313_1419"/>
<dbReference type="EMBL" id="FOIM01000041">
    <property type="protein sequence ID" value="SEU16953.1"/>
    <property type="molecule type" value="Genomic_DNA"/>
</dbReference>
<dbReference type="GO" id="GO:0000156">
    <property type="term" value="F:phosphorelay response regulator activity"/>
    <property type="evidence" value="ECO:0007669"/>
    <property type="project" value="InterPro"/>
</dbReference>
<dbReference type="Gene3D" id="2.40.50.1020">
    <property type="entry name" value="LytTr DNA-binding domain"/>
    <property type="match status" value="1"/>
</dbReference>
<dbReference type="InterPro" id="IPR001789">
    <property type="entry name" value="Sig_transdc_resp-reg_receiver"/>
</dbReference>
<evidence type="ECO:0000256" key="3">
    <source>
        <dbReference type="PROSITE-ProRule" id="PRU00169"/>
    </source>
</evidence>
<dbReference type="InterPro" id="IPR007492">
    <property type="entry name" value="LytTR_DNA-bd_dom"/>
</dbReference>
<dbReference type="GeneID" id="93278188"/>
<dbReference type="InterPro" id="IPR011006">
    <property type="entry name" value="CheY-like_superfamily"/>
</dbReference>
<protein>
    <recommendedName>
        <fullName evidence="1">Stage 0 sporulation protein A homolog</fullName>
    </recommendedName>
</protein>
<proteinExistence type="predicted"/>
<evidence type="ECO:0000256" key="1">
    <source>
        <dbReference type="ARBA" id="ARBA00018672"/>
    </source>
</evidence>
<dbReference type="Proteomes" id="UP000198508">
    <property type="component" value="Unassembled WGS sequence"/>
</dbReference>
<feature type="domain" description="HTH LytTR-type" evidence="5">
    <location>
        <begin position="132"/>
        <end position="225"/>
    </location>
</feature>
<dbReference type="Gene3D" id="3.40.50.2300">
    <property type="match status" value="1"/>
</dbReference>
<dbReference type="Pfam" id="PF04397">
    <property type="entry name" value="LytTR"/>
    <property type="match status" value="1"/>
</dbReference>
<dbReference type="PANTHER" id="PTHR37299:SF1">
    <property type="entry name" value="STAGE 0 SPORULATION PROTEIN A HOMOLOG"/>
    <property type="match status" value="1"/>
</dbReference>
<dbReference type="PANTHER" id="PTHR37299">
    <property type="entry name" value="TRANSCRIPTIONAL REGULATOR-RELATED"/>
    <property type="match status" value="1"/>
</dbReference>
<evidence type="ECO:0000259" key="4">
    <source>
        <dbReference type="PROSITE" id="PS50110"/>
    </source>
</evidence>
<dbReference type="GO" id="GO:0003677">
    <property type="term" value="F:DNA binding"/>
    <property type="evidence" value="ECO:0007669"/>
    <property type="project" value="InterPro"/>
</dbReference>
<dbReference type="PROSITE" id="PS50110">
    <property type="entry name" value="RESPONSE_REGULATORY"/>
    <property type="match status" value="1"/>
</dbReference>
<accession>A0A1I0K044</accession>
<comment type="caution">
    <text evidence="3">Lacks conserved residue(s) required for the propagation of feature annotation.</text>
</comment>
<comment type="function">
    <text evidence="2">May play the central regulatory role in sporulation. It may be an element of the effector pathway responsible for the activation of sporulation genes in response to nutritional stress. Spo0A may act in concert with spo0H (a sigma factor) to control the expression of some genes that are critical to the sporulation process.</text>
</comment>
<organism evidence="6 7">
    <name type="scientific">Enterocloster lavalensis</name>
    <dbReference type="NCBI Taxonomy" id="460384"/>
    <lineage>
        <taxon>Bacteria</taxon>
        <taxon>Bacillati</taxon>
        <taxon>Bacillota</taxon>
        <taxon>Clostridia</taxon>
        <taxon>Lachnospirales</taxon>
        <taxon>Lachnospiraceae</taxon>
        <taxon>Enterocloster</taxon>
    </lineage>
</organism>
<keyword evidence="7" id="KW-1185">Reference proteome</keyword>
<dbReference type="SMART" id="SM00448">
    <property type="entry name" value="REC"/>
    <property type="match status" value="1"/>
</dbReference>
<dbReference type="SMART" id="SM00850">
    <property type="entry name" value="LytTR"/>
    <property type="match status" value="1"/>
</dbReference>
<dbReference type="Pfam" id="PF00072">
    <property type="entry name" value="Response_reg"/>
    <property type="match status" value="1"/>
</dbReference>
<dbReference type="AlphaFoldDB" id="A0A1I0K044"/>
<feature type="domain" description="Response regulatory" evidence="4">
    <location>
        <begin position="2"/>
        <end position="121"/>
    </location>
</feature>
<sequence>MLYIGICDSHSDCEKLSDMIRDFSDRTGILCSVKTFQSGEDLLDYMDTPCPFHIIFMEVMLKTRNGIDTALELRRKQYQNHIVFVSKNPEYALDSYMVKAYNYLLKPLKNAELTQILTSIWEDLQTKDTAVLPINTKSGIYMIRHRDILYMESHNHNLLLHCRNSETLSFSGKLDNLCLDFSSALLCGFLRCHKSYLVNCDYIRKIGTSCFHLTDGTQVPISRSYKNAAIHSYLNYLNLWPETPAPSQDPSGPA</sequence>
<reference evidence="7" key="1">
    <citation type="submission" date="2016-10" db="EMBL/GenBank/DDBJ databases">
        <authorList>
            <person name="Varghese N."/>
            <person name="Submissions S."/>
        </authorList>
    </citation>
    <scope>NUCLEOTIDE SEQUENCE [LARGE SCALE GENOMIC DNA]</scope>
    <source>
        <strain evidence="7">NLAE-zl-G277</strain>
    </source>
</reference>
<name>A0A1I0K044_9FIRM</name>
<dbReference type="PROSITE" id="PS50930">
    <property type="entry name" value="HTH_LYTTR"/>
    <property type="match status" value="1"/>
</dbReference>